<evidence type="ECO:0000259" key="1">
    <source>
        <dbReference type="Pfam" id="PF16400"/>
    </source>
</evidence>
<name>A0ABS7ZAC7_9SPHI</name>
<proteinExistence type="predicted"/>
<dbReference type="InterPro" id="IPR032175">
    <property type="entry name" value="DUF5008"/>
</dbReference>
<evidence type="ECO:0000313" key="2">
    <source>
        <dbReference type="EMBL" id="MCA5005815.1"/>
    </source>
</evidence>
<dbReference type="Gene3D" id="2.80.10.50">
    <property type="match status" value="1"/>
</dbReference>
<gene>
    <name evidence="2" type="ORF">IPZ78_11700</name>
</gene>
<protein>
    <submittedName>
        <fullName evidence="2">DUF5008 domain-containing protein</fullName>
    </submittedName>
</protein>
<reference evidence="2" key="1">
    <citation type="submission" date="2020-10" db="EMBL/GenBank/DDBJ databases">
        <authorList>
            <person name="Lu T."/>
            <person name="Wang Q."/>
            <person name="Han X."/>
        </authorList>
    </citation>
    <scope>NUCLEOTIDE SEQUENCE</scope>
    <source>
        <strain evidence="2">WQ 366</strain>
    </source>
</reference>
<dbReference type="Proteomes" id="UP001165302">
    <property type="component" value="Unassembled WGS sequence"/>
</dbReference>
<dbReference type="EMBL" id="JADEYP010000022">
    <property type="protein sequence ID" value="MCA5005815.1"/>
    <property type="molecule type" value="Genomic_DNA"/>
</dbReference>
<dbReference type="Pfam" id="PF17164">
    <property type="entry name" value="DUF5122"/>
    <property type="match status" value="3"/>
</dbReference>
<comment type="caution">
    <text evidence="2">The sequence shown here is derived from an EMBL/GenBank/DDBJ whole genome shotgun (WGS) entry which is preliminary data.</text>
</comment>
<feature type="domain" description="DUF5008" evidence="1">
    <location>
        <begin position="26"/>
        <end position="118"/>
    </location>
</feature>
<dbReference type="SUPFAM" id="SSF101898">
    <property type="entry name" value="NHL repeat"/>
    <property type="match status" value="1"/>
</dbReference>
<organism evidence="2 3">
    <name type="scientific">Sphingobacterium bovistauri</name>
    <dbReference type="NCBI Taxonomy" id="2781959"/>
    <lineage>
        <taxon>Bacteria</taxon>
        <taxon>Pseudomonadati</taxon>
        <taxon>Bacteroidota</taxon>
        <taxon>Sphingobacteriia</taxon>
        <taxon>Sphingobacteriales</taxon>
        <taxon>Sphingobacteriaceae</taxon>
        <taxon>Sphingobacterium</taxon>
    </lineage>
</organism>
<dbReference type="PROSITE" id="PS51257">
    <property type="entry name" value="PROKAR_LIPOPROTEIN"/>
    <property type="match status" value="1"/>
</dbReference>
<dbReference type="InterPro" id="IPR013431">
    <property type="entry name" value="Delta_60_rpt"/>
</dbReference>
<dbReference type="RefSeq" id="WP_225553926.1">
    <property type="nucleotide sequence ID" value="NZ_JADEYP010000022.1"/>
</dbReference>
<sequence length="529" mass="57465">MISSKIKYIGTVILSLLIIYSCQKKEEIGVNPYEGGKEPFGILFTSNRADPTTALPGEVVRVSVRGLKQYENKFDLRLNEVSTEIVTLSDSTADIRIPAEVSSGIVTVIMNGQIFYGPWIGIEGKVSVDRDYKIVNGFNSTVMGILPHAGGHIVVGNFTDFENELQGGKYLTGIHYINSLGQTSNDMDFRRRSNSGISSIVRLSSGEFMIGGFFTEFSKRKVDGIARLLPKGSLDTTTVAVINPFPEDKPLDGLDTVSSFNSGFINGLVSKVFETPDKDIIVVGSFTIHRKIDYQYSSRDNRRYVNTRVRNVAKLKPDGKLDSTFNLNNSGLNGFINDAVCLKDGRIVIAGAFTNYNGKSVRNIVCIKPNGQVDDSFTNVGGTDLPILSLTYNPTNDKLVIAGAFKTYGGKANNGVVILNTDGTEDQSFKMGDLDGESPNYAYKLNNGRVLVTGFFSKYNGVRRSGLLILESNGVAKQEYNNLGSFAGIPLTITETTSSLGNPAILLGGSIFSVDGYNVGNIVKIEIKN</sequence>
<evidence type="ECO:0000313" key="3">
    <source>
        <dbReference type="Proteomes" id="UP001165302"/>
    </source>
</evidence>
<dbReference type="Pfam" id="PF16400">
    <property type="entry name" value="DUF5008"/>
    <property type="match status" value="1"/>
</dbReference>
<accession>A0ABS7ZAC7</accession>
<keyword evidence="3" id="KW-1185">Reference proteome</keyword>